<comment type="caution">
    <text evidence="2">The sequence shown here is derived from an EMBL/GenBank/DDBJ whole genome shotgun (WGS) entry which is preliminary data.</text>
</comment>
<accession>A0A841JE55</accession>
<dbReference type="EMBL" id="JACHCA010000001">
    <property type="protein sequence ID" value="MBB6126371.1"/>
    <property type="molecule type" value="Genomic_DNA"/>
</dbReference>
<organism evidence="2 3">
    <name type="scientific">Mucilaginibacter lappiensis</name>
    <dbReference type="NCBI Taxonomy" id="354630"/>
    <lineage>
        <taxon>Bacteria</taxon>
        <taxon>Pseudomonadati</taxon>
        <taxon>Bacteroidota</taxon>
        <taxon>Sphingobacteriia</taxon>
        <taxon>Sphingobacteriales</taxon>
        <taxon>Sphingobacteriaceae</taxon>
        <taxon>Mucilaginibacter</taxon>
    </lineage>
</organism>
<evidence type="ECO:0000256" key="1">
    <source>
        <dbReference type="SAM" id="Phobius"/>
    </source>
</evidence>
<protein>
    <submittedName>
        <fullName evidence="2">Uncharacterized protein</fullName>
    </submittedName>
</protein>
<dbReference type="Proteomes" id="UP000548326">
    <property type="component" value="Unassembled WGS sequence"/>
</dbReference>
<dbReference type="RefSeq" id="WP_183585389.1">
    <property type="nucleotide sequence ID" value="NZ_JACHCA010000001.1"/>
</dbReference>
<keyword evidence="1" id="KW-0812">Transmembrane</keyword>
<evidence type="ECO:0000313" key="2">
    <source>
        <dbReference type="EMBL" id="MBB6126371.1"/>
    </source>
</evidence>
<evidence type="ECO:0000313" key="3">
    <source>
        <dbReference type="Proteomes" id="UP000548326"/>
    </source>
</evidence>
<reference evidence="2 3" key="1">
    <citation type="submission" date="2020-08" db="EMBL/GenBank/DDBJ databases">
        <title>Genomic Encyclopedia of Type Strains, Phase IV (KMG-V): Genome sequencing to study the core and pangenomes of soil and plant-associated prokaryotes.</title>
        <authorList>
            <person name="Whitman W."/>
        </authorList>
    </citation>
    <scope>NUCLEOTIDE SEQUENCE [LARGE SCALE GENOMIC DNA]</scope>
    <source>
        <strain evidence="2 3">MP601</strain>
    </source>
</reference>
<gene>
    <name evidence="2" type="ORF">HDF22_000472</name>
</gene>
<keyword evidence="1" id="KW-1133">Transmembrane helix</keyword>
<keyword evidence="1" id="KW-0472">Membrane</keyword>
<feature type="transmembrane region" description="Helical" evidence="1">
    <location>
        <begin position="9"/>
        <end position="27"/>
    </location>
</feature>
<dbReference type="AlphaFoldDB" id="A0A841JE55"/>
<name>A0A841JE55_9SPHI</name>
<proteinExistence type="predicted"/>
<sequence>MKQNKFKKYLLGSLAGGLLIYIGYFFYSSTVELSENKMVVEQKSPVNYTNLFDAEAKKKIVLQSAVSFKHRNSVAYYIYDKKYGLEVTQINIKQNLLFRKDLAETHTTEGYSFPDAKLPFNEGGFTTNYNVISKDAASKIYLSLRGDSIHTLLKNDSVAYYFLKLQQVYISYVPKGVYDIYIQANTKFYFFSKKQPVSLMFLKRNDALYFLLLTVNDADEKLPPNLLYDLTNK</sequence>